<dbReference type="Gene3D" id="3.40.630.30">
    <property type="match status" value="1"/>
</dbReference>
<dbReference type="InterPro" id="IPR016181">
    <property type="entry name" value="Acyl_CoA_acyltransferase"/>
</dbReference>
<evidence type="ECO:0000313" key="4">
    <source>
        <dbReference type="EMBL" id="MXQ13031.1"/>
    </source>
</evidence>
<evidence type="ECO:0000256" key="2">
    <source>
        <dbReference type="ARBA" id="ARBA00023315"/>
    </source>
</evidence>
<accession>A0A7X3MTM2</accession>
<feature type="domain" description="N-acetyltransferase" evidence="3">
    <location>
        <begin position="1"/>
        <end position="111"/>
    </location>
</feature>
<keyword evidence="1 4" id="KW-0808">Transferase</keyword>
<proteinExistence type="predicted"/>
<dbReference type="EMBL" id="WURB01000012">
    <property type="protein sequence ID" value="MXQ13031.1"/>
    <property type="molecule type" value="Genomic_DNA"/>
</dbReference>
<dbReference type="PROSITE" id="PS51186">
    <property type="entry name" value="GNAT"/>
    <property type="match status" value="1"/>
</dbReference>
<dbReference type="InterPro" id="IPR050680">
    <property type="entry name" value="YpeA/RimI_acetyltransf"/>
</dbReference>
<dbReference type="CDD" id="cd04301">
    <property type="entry name" value="NAT_SF"/>
    <property type="match status" value="1"/>
</dbReference>
<keyword evidence="2" id="KW-0012">Acyltransferase</keyword>
<evidence type="ECO:0000256" key="1">
    <source>
        <dbReference type="ARBA" id="ARBA00022679"/>
    </source>
</evidence>
<dbReference type="Proteomes" id="UP000436483">
    <property type="component" value="Unassembled WGS sequence"/>
</dbReference>
<organism evidence="4 5">
    <name type="scientific">Microvirga makkahensis</name>
    <dbReference type="NCBI Taxonomy" id="1128670"/>
    <lineage>
        <taxon>Bacteria</taxon>
        <taxon>Pseudomonadati</taxon>
        <taxon>Pseudomonadota</taxon>
        <taxon>Alphaproteobacteria</taxon>
        <taxon>Hyphomicrobiales</taxon>
        <taxon>Methylobacteriaceae</taxon>
        <taxon>Microvirga</taxon>
    </lineage>
</organism>
<dbReference type="GO" id="GO:0016747">
    <property type="term" value="F:acyltransferase activity, transferring groups other than amino-acyl groups"/>
    <property type="evidence" value="ECO:0007669"/>
    <property type="project" value="InterPro"/>
</dbReference>
<comment type="caution">
    <text evidence="4">The sequence shown here is derived from an EMBL/GenBank/DDBJ whole genome shotgun (WGS) entry which is preliminary data.</text>
</comment>
<evidence type="ECO:0000313" key="5">
    <source>
        <dbReference type="Proteomes" id="UP000436483"/>
    </source>
</evidence>
<sequence>MPGLRIQDLAVVIRDADTREILGGLWGRTGWEWLSIEYIFVPESLRGQGLATRLIGMAEEEAFGRGCHSVWLDTLNPKALALYERLGYERFGELKDFPRGGSRFFLQKKLKPAAAA</sequence>
<dbReference type="PANTHER" id="PTHR43420">
    <property type="entry name" value="ACETYLTRANSFERASE"/>
    <property type="match status" value="1"/>
</dbReference>
<dbReference type="Pfam" id="PF00583">
    <property type="entry name" value="Acetyltransf_1"/>
    <property type="match status" value="1"/>
</dbReference>
<keyword evidence="5" id="KW-1185">Reference proteome</keyword>
<name>A0A7X3MTM2_9HYPH</name>
<dbReference type="InterPro" id="IPR000182">
    <property type="entry name" value="GNAT_dom"/>
</dbReference>
<gene>
    <name evidence="4" type="ORF">GR328_16505</name>
</gene>
<dbReference type="AlphaFoldDB" id="A0A7X3MTM2"/>
<evidence type="ECO:0000259" key="3">
    <source>
        <dbReference type="PROSITE" id="PS51186"/>
    </source>
</evidence>
<dbReference type="OrthoDB" id="9787920at2"/>
<reference evidence="4 5" key="2">
    <citation type="submission" date="2020-01" db="EMBL/GenBank/DDBJ databases">
        <title>Microvirga sp. nov., an arsenate reduction bacterium isolated from Tibet hotspring sediments.</title>
        <authorList>
            <person name="Xian W.-D."/>
            <person name="Li W.-J."/>
        </authorList>
    </citation>
    <scope>NUCLEOTIDE SEQUENCE [LARGE SCALE GENOMIC DNA]</scope>
    <source>
        <strain evidence="4 5">KCTC 23863</strain>
    </source>
</reference>
<protein>
    <submittedName>
        <fullName evidence="4">GNAT family N-acetyltransferase</fullName>
    </submittedName>
</protein>
<reference evidence="4 5" key="1">
    <citation type="submission" date="2019-12" db="EMBL/GenBank/DDBJ databases">
        <authorList>
            <person name="Yuan C.-G."/>
        </authorList>
    </citation>
    <scope>NUCLEOTIDE SEQUENCE [LARGE SCALE GENOMIC DNA]</scope>
    <source>
        <strain evidence="4 5">KCTC 23863</strain>
    </source>
</reference>
<dbReference type="SUPFAM" id="SSF55729">
    <property type="entry name" value="Acyl-CoA N-acyltransferases (Nat)"/>
    <property type="match status" value="1"/>
</dbReference>